<dbReference type="GO" id="GO:0005789">
    <property type="term" value="C:endoplasmic reticulum membrane"/>
    <property type="evidence" value="ECO:0007669"/>
    <property type="project" value="UniProtKB-SubCell"/>
</dbReference>
<dbReference type="InterPro" id="IPR051900">
    <property type="entry name" value="SPT_small_subunit"/>
</dbReference>
<dbReference type="PANTHER" id="PTHR47084:SF1">
    <property type="entry name" value="SERINE PALMITOYLTRANSFERASE SMALL SUBUNIT A"/>
    <property type="match status" value="1"/>
</dbReference>
<comment type="caution">
    <text evidence="11">The sequence shown here is derived from an EMBL/GenBank/DDBJ whole genome shotgun (WGS) entry which is preliminary data.</text>
</comment>
<evidence type="ECO:0000256" key="9">
    <source>
        <dbReference type="ARBA" id="ARBA00038370"/>
    </source>
</evidence>
<reference evidence="11" key="1">
    <citation type="submission" date="2021-02" db="EMBL/GenBank/DDBJ databases">
        <authorList>
            <person name="Nowell W R."/>
        </authorList>
    </citation>
    <scope>NUCLEOTIDE SEQUENCE</scope>
</reference>
<evidence type="ECO:0008006" key="13">
    <source>
        <dbReference type="Google" id="ProtNLM"/>
    </source>
</evidence>
<dbReference type="OrthoDB" id="202672at2759"/>
<dbReference type="GO" id="GO:0017059">
    <property type="term" value="C:serine palmitoyltransferase complex"/>
    <property type="evidence" value="ECO:0007669"/>
    <property type="project" value="TreeGrafter"/>
</dbReference>
<evidence type="ECO:0000256" key="1">
    <source>
        <dbReference type="ARBA" id="ARBA00004477"/>
    </source>
</evidence>
<dbReference type="GO" id="GO:0004758">
    <property type="term" value="F:serine C-palmitoyltransferase activity"/>
    <property type="evidence" value="ECO:0007669"/>
    <property type="project" value="TreeGrafter"/>
</dbReference>
<evidence type="ECO:0000256" key="5">
    <source>
        <dbReference type="ARBA" id="ARBA00022919"/>
    </source>
</evidence>
<comment type="similarity">
    <text evidence="9">Belongs to the SPTSS family. SPTSSA subfamily.</text>
</comment>
<evidence type="ECO:0000256" key="8">
    <source>
        <dbReference type="ARBA" id="ARBA00023136"/>
    </source>
</evidence>
<protein>
    <recommendedName>
        <fullName evidence="13">Serine palmitoyltransferase small subunit B</fullName>
    </recommendedName>
</protein>
<accession>A0A814D5M2</accession>
<organism evidence="11 12">
    <name type="scientific">Adineta ricciae</name>
    <name type="common">Rotifer</name>
    <dbReference type="NCBI Taxonomy" id="249248"/>
    <lineage>
        <taxon>Eukaryota</taxon>
        <taxon>Metazoa</taxon>
        <taxon>Spiralia</taxon>
        <taxon>Gnathifera</taxon>
        <taxon>Rotifera</taxon>
        <taxon>Eurotatoria</taxon>
        <taxon>Bdelloidea</taxon>
        <taxon>Adinetida</taxon>
        <taxon>Adinetidae</taxon>
        <taxon>Adineta</taxon>
    </lineage>
</organism>
<evidence type="ECO:0000256" key="6">
    <source>
        <dbReference type="ARBA" id="ARBA00022989"/>
    </source>
</evidence>
<dbReference type="Proteomes" id="UP000663852">
    <property type="component" value="Unassembled WGS sequence"/>
</dbReference>
<evidence type="ECO:0000256" key="10">
    <source>
        <dbReference type="SAM" id="Phobius"/>
    </source>
</evidence>
<comment type="subcellular location">
    <subcellularLocation>
        <location evidence="1">Endoplasmic reticulum membrane</location>
        <topology evidence="1">Multi-pass membrane protein</topology>
    </subcellularLocation>
</comment>
<dbReference type="AlphaFoldDB" id="A0A814D5M2"/>
<evidence type="ECO:0000256" key="3">
    <source>
        <dbReference type="ARBA" id="ARBA00022692"/>
    </source>
</evidence>
<feature type="transmembrane region" description="Helical" evidence="10">
    <location>
        <begin position="59"/>
        <end position="80"/>
    </location>
</feature>
<evidence type="ECO:0000256" key="4">
    <source>
        <dbReference type="ARBA" id="ARBA00022824"/>
    </source>
</evidence>
<evidence type="ECO:0000256" key="2">
    <source>
        <dbReference type="ARBA" id="ARBA00005189"/>
    </source>
</evidence>
<keyword evidence="7" id="KW-0443">Lipid metabolism</keyword>
<name>A0A814D5M2_ADIRI</name>
<evidence type="ECO:0000313" key="11">
    <source>
        <dbReference type="EMBL" id="CAF0951198.1"/>
    </source>
</evidence>
<dbReference type="Pfam" id="PF11779">
    <property type="entry name" value="SPT_ssu-like"/>
    <property type="match status" value="1"/>
</dbReference>
<feature type="transmembrane region" description="Helical" evidence="10">
    <location>
        <begin position="33"/>
        <end position="53"/>
    </location>
</feature>
<dbReference type="GO" id="GO:0046513">
    <property type="term" value="P:ceramide biosynthetic process"/>
    <property type="evidence" value="ECO:0007669"/>
    <property type="project" value="TreeGrafter"/>
</dbReference>
<dbReference type="EMBL" id="CAJNOJ010000046">
    <property type="protein sequence ID" value="CAF0951198.1"/>
    <property type="molecule type" value="Genomic_DNA"/>
</dbReference>
<dbReference type="PANTHER" id="PTHR47084">
    <property type="entry name" value="SERINE PALMITOYLTRANSFERASE SMALL SUBUNIT A"/>
    <property type="match status" value="1"/>
</dbReference>
<keyword evidence="5" id="KW-0746">Sphingolipid metabolism</keyword>
<keyword evidence="4" id="KW-0256">Endoplasmic reticulum</keyword>
<proteinExistence type="inferred from homology"/>
<evidence type="ECO:0000313" key="12">
    <source>
        <dbReference type="Proteomes" id="UP000663852"/>
    </source>
</evidence>
<comment type="pathway">
    <text evidence="2">Lipid metabolism.</text>
</comment>
<keyword evidence="3 10" id="KW-0812">Transmembrane</keyword>
<evidence type="ECO:0000256" key="7">
    <source>
        <dbReference type="ARBA" id="ARBA00023098"/>
    </source>
</evidence>
<keyword evidence="6 10" id="KW-1133">Transmembrane helix</keyword>
<keyword evidence="8 10" id="KW-0472">Membrane</keyword>
<sequence>MTLNDHPTFLRHKLSYTYKNCHWKTMLSYIRRFFKFIHWLYLQYLLNTALYMLEPWERLLFSTLLFAILSTALYSALVFLPHHVRSMIQFYS</sequence>
<dbReference type="InterPro" id="IPR024512">
    <property type="entry name" value="Ser_palmitoyltrfase_ssu-like"/>
</dbReference>
<gene>
    <name evidence="11" type="ORF">EDS130_LOCUS12345</name>
</gene>